<dbReference type="PANTHER" id="PTHR37945">
    <property type="entry name" value="EXTRACELLULAR TUNGSTATE BINDING PROTEIN"/>
    <property type="match status" value="1"/>
</dbReference>
<dbReference type="PROSITE" id="PS51257">
    <property type="entry name" value="PROKAR_LIPOPROTEIN"/>
    <property type="match status" value="1"/>
</dbReference>
<keyword evidence="1" id="KW-0472">Membrane</keyword>
<accession>A0A8A0RST3</accession>
<keyword evidence="4" id="KW-1185">Reference proteome</keyword>
<sequence>MYDNLKKPLYLAIMFFISIGLFIAGCTKTEDSKSNATPPEELILATTTSTDDSGLLDILIPNFEKENNAAVKVIAVGTGQALGLGRRGDADVILVHARNLEDRFIEEGYGVDREDVMYNDFIVVGPKNDPAGIKGIKSVEEGFSILLEKGRKDKEVVFVSRGDNSGTHNKEKGLWENLGYVNLSGETWYKSIGQGMGETLTMANEMRAYTLTDRGTYLARKKDLANLEIVIEGDDKLFNPYGIMAVNPKVHPHVNYTLTKKFIDYMISYEVQQKISEFGTDKYGQPLFFPDSKEWKKKNQNRQNGN</sequence>
<evidence type="ECO:0000313" key="4">
    <source>
        <dbReference type="Proteomes" id="UP000662904"/>
    </source>
</evidence>
<dbReference type="PANTHER" id="PTHR37945:SF1">
    <property type="entry name" value="EXTRACELLULAR TUNGSTATE BINDING PROTEIN"/>
    <property type="match status" value="1"/>
</dbReference>
<reference evidence="3" key="1">
    <citation type="submission" date="2020-07" db="EMBL/GenBank/DDBJ databases">
        <title>Koleobacter methoxysyntrophicus gen. nov., sp. nov., a novel anaerobic bacterium isolated from deep subsurface oil field and proposal of Koleobacterales ord. nov. in the phylum Firmicutes.</title>
        <authorList>
            <person name="Sakamoto S."/>
            <person name="Tamaki H."/>
        </authorList>
    </citation>
    <scope>NUCLEOTIDE SEQUENCE</scope>
    <source>
        <strain evidence="3">NRmbB1</strain>
    </source>
</reference>
<evidence type="ECO:0000256" key="1">
    <source>
        <dbReference type="SAM" id="Phobius"/>
    </source>
</evidence>
<name>A0A8A0RST3_9FIRM</name>
<keyword evidence="1" id="KW-1133">Transmembrane helix</keyword>
<dbReference type="Pfam" id="PF12849">
    <property type="entry name" value="PBP_like_2"/>
    <property type="match status" value="1"/>
</dbReference>
<dbReference type="Gene3D" id="3.40.190.10">
    <property type="entry name" value="Periplasmic binding protein-like II"/>
    <property type="match status" value="2"/>
</dbReference>
<dbReference type="InterPro" id="IPR024370">
    <property type="entry name" value="PBP_domain"/>
</dbReference>
<dbReference type="EMBL" id="CP059066">
    <property type="protein sequence ID" value="QSQ10236.1"/>
    <property type="molecule type" value="Genomic_DNA"/>
</dbReference>
<feature type="domain" description="PBP" evidence="2">
    <location>
        <begin position="37"/>
        <end position="268"/>
    </location>
</feature>
<dbReference type="InterPro" id="IPR052738">
    <property type="entry name" value="ABC-Tungstate_binding"/>
</dbReference>
<protein>
    <submittedName>
        <fullName evidence="3">Tungstate-binding protein TupA</fullName>
    </submittedName>
</protein>
<dbReference type="RefSeq" id="WP_206707546.1">
    <property type="nucleotide sequence ID" value="NZ_CP059066.1"/>
</dbReference>
<dbReference type="KEGG" id="kme:H0A61_02636"/>
<dbReference type="AlphaFoldDB" id="A0A8A0RST3"/>
<keyword evidence="1" id="KW-0812">Transmembrane</keyword>
<organism evidence="3 4">
    <name type="scientific">Koleobacter methoxysyntrophicus</name>
    <dbReference type="NCBI Taxonomy" id="2751313"/>
    <lineage>
        <taxon>Bacteria</taxon>
        <taxon>Bacillati</taxon>
        <taxon>Bacillota</taxon>
        <taxon>Clostridia</taxon>
        <taxon>Koleobacterales</taxon>
        <taxon>Koleobacteraceae</taxon>
        <taxon>Koleobacter</taxon>
    </lineage>
</organism>
<evidence type="ECO:0000313" key="3">
    <source>
        <dbReference type="EMBL" id="QSQ10236.1"/>
    </source>
</evidence>
<evidence type="ECO:0000259" key="2">
    <source>
        <dbReference type="Pfam" id="PF12849"/>
    </source>
</evidence>
<dbReference type="Proteomes" id="UP000662904">
    <property type="component" value="Chromosome"/>
</dbReference>
<dbReference type="SUPFAM" id="SSF53850">
    <property type="entry name" value="Periplasmic binding protein-like II"/>
    <property type="match status" value="1"/>
</dbReference>
<proteinExistence type="predicted"/>
<feature type="transmembrane region" description="Helical" evidence="1">
    <location>
        <begin position="9"/>
        <end position="25"/>
    </location>
</feature>
<gene>
    <name evidence="3" type="primary">tupA</name>
    <name evidence="3" type="ORF">H0A61_02636</name>
</gene>